<dbReference type="SUPFAM" id="SSF103473">
    <property type="entry name" value="MFS general substrate transporter"/>
    <property type="match status" value="1"/>
</dbReference>
<evidence type="ECO:0000256" key="5">
    <source>
        <dbReference type="ARBA" id="ARBA00022989"/>
    </source>
</evidence>
<feature type="transmembrane region" description="Helical" evidence="8">
    <location>
        <begin position="107"/>
        <end position="127"/>
    </location>
</feature>
<feature type="domain" description="Major facilitator superfamily (MFS) profile" evidence="9">
    <location>
        <begin position="11"/>
        <end position="460"/>
    </location>
</feature>
<dbReference type="PRINTS" id="PR01036">
    <property type="entry name" value="TCRTETB"/>
</dbReference>
<evidence type="ECO:0000256" key="3">
    <source>
        <dbReference type="ARBA" id="ARBA00022475"/>
    </source>
</evidence>
<feature type="transmembrane region" description="Helical" evidence="8">
    <location>
        <begin position="134"/>
        <end position="153"/>
    </location>
</feature>
<dbReference type="Gene3D" id="1.20.1250.20">
    <property type="entry name" value="MFS general substrate transporter like domains"/>
    <property type="match status" value="1"/>
</dbReference>
<proteinExistence type="predicted"/>
<evidence type="ECO:0000256" key="2">
    <source>
        <dbReference type="ARBA" id="ARBA00022448"/>
    </source>
</evidence>
<keyword evidence="6 8" id="KW-0472">Membrane</keyword>
<dbReference type="PROSITE" id="PS50850">
    <property type="entry name" value="MFS"/>
    <property type="match status" value="1"/>
</dbReference>
<accession>A0ABU9XJT8</accession>
<keyword evidence="2" id="KW-0813">Transport</keyword>
<comment type="subcellular location">
    <subcellularLocation>
        <location evidence="1">Cell membrane</location>
        <topology evidence="1">Multi-pass membrane protein</topology>
    </subcellularLocation>
</comment>
<feature type="transmembrane region" description="Helical" evidence="8">
    <location>
        <begin position="196"/>
        <end position="216"/>
    </location>
</feature>
<keyword evidence="3" id="KW-1003">Cell membrane</keyword>
<dbReference type="CDD" id="cd17503">
    <property type="entry name" value="MFS_LmrB_MDR_like"/>
    <property type="match status" value="1"/>
</dbReference>
<evidence type="ECO:0000256" key="6">
    <source>
        <dbReference type="ARBA" id="ARBA00023136"/>
    </source>
</evidence>
<keyword evidence="11" id="KW-1185">Reference proteome</keyword>
<keyword evidence="5 8" id="KW-1133">Transmembrane helix</keyword>
<evidence type="ECO:0000256" key="7">
    <source>
        <dbReference type="SAM" id="MobiDB-lite"/>
    </source>
</evidence>
<dbReference type="InterPro" id="IPR011701">
    <property type="entry name" value="MFS"/>
</dbReference>
<evidence type="ECO:0000313" key="10">
    <source>
        <dbReference type="EMBL" id="MEN2767941.1"/>
    </source>
</evidence>
<feature type="transmembrane region" description="Helical" evidence="8">
    <location>
        <begin position="256"/>
        <end position="280"/>
    </location>
</feature>
<keyword evidence="4 8" id="KW-0812">Transmembrane</keyword>
<feature type="transmembrane region" description="Helical" evidence="8">
    <location>
        <begin position="436"/>
        <end position="455"/>
    </location>
</feature>
<feature type="compositionally biased region" description="Basic and acidic residues" evidence="7">
    <location>
        <begin position="460"/>
        <end position="479"/>
    </location>
</feature>
<evidence type="ECO:0000256" key="8">
    <source>
        <dbReference type="SAM" id="Phobius"/>
    </source>
</evidence>
<dbReference type="Pfam" id="PF07690">
    <property type="entry name" value="MFS_1"/>
    <property type="match status" value="1"/>
</dbReference>
<dbReference type="Proteomes" id="UP001444625">
    <property type="component" value="Unassembled WGS sequence"/>
</dbReference>
<feature type="transmembrane region" description="Helical" evidence="8">
    <location>
        <begin position="76"/>
        <end position="95"/>
    </location>
</feature>
<dbReference type="EMBL" id="JBDIML010000003">
    <property type="protein sequence ID" value="MEN2767941.1"/>
    <property type="molecule type" value="Genomic_DNA"/>
</dbReference>
<protein>
    <submittedName>
        <fullName evidence="10">MDR family MFS transporter</fullName>
    </submittedName>
</protein>
<evidence type="ECO:0000313" key="11">
    <source>
        <dbReference type="Proteomes" id="UP001444625"/>
    </source>
</evidence>
<feature type="region of interest" description="Disordered" evidence="7">
    <location>
        <begin position="460"/>
        <end position="487"/>
    </location>
</feature>
<feature type="transmembrane region" description="Helical" evidence="8">
    <location>
        <begin position="49"/>
        <end position="69"/>
    </location>
</feature>
<feature type="transmembrane region" description="Helical" evidence="8">
    <location>
        <begin position="300"/>
        <end position="318"/>
    </location>
</feature>
<comment type="caution">
    <text evidence="10">The sequence shown here is derived from an EMBL/GenBank/DDBJ whole genome shotgun (WGS) entry which is preliminary data.</text>
</comment>
<gene>
    <name evidence="10" type="ORF">ABC228_12125</name>
</gene>
<dbReference type="InterPro" id="IPR020846">
    <property type="entry name" value="MFS_dom"/>
</dbReference>
<dbReference type="NCBIfam" id="TIGR00711">
    <property type="entry name" value="efflux_EmrB"/>
    <property type="match status" value="1"/>
</dbReference>
<evidence type="ECO:0000256" key="1">
    <source>
        <dbReference type="ARBA" id="ARBA00004651"/>
    </source>
</evidence>
<dbReference type="InterPro" id="IPR004638">
    <property type="entry name" value="EmrB-like"/>
</dbReference>
<evidence type="ECO:0000259" key="9">
    <source>
        <dbReference type="PROSITE" id="PS50850"/>
    </source>
</evidence>
<reference evidence="10 11" key="1">
    <citation type="submission" date="2024-05" db="EMBL/GenBank/DDBJ databases">
        <authorList>
            <person name="Haq I."/>
            <person name="Ullah Z."/>
            <person name="Ahmad R."/>
            <person name="Li M."/>
            <person name="Tong Y."/>
        </authorList>
    </citation>
    <scope>NUCLEOTIDE SEQUENCE [LARGE SCALE GENOMIC DNA]</scope>
    <source>
        <strain evidence="10 11">16A2E</strain>
    </source>
</reference>
<feature type="transmembrane region" description="Helical" evidence="8">
    <location>
        <begin position="222"/>
        <end position="244"/>
    </location>
</feature>
<dbReference type="RefSeq" id="WP_345825408.1">
    <property type="nucleotide sequence ID" value="NZ_JBDIML010000003.1"/>
</dbReference>
<feature type="transmembrane region" description="Helical" evidence="8">
    <location>
        <begin position="354"/>
        <end position="376"/>
    </location>
</feature>
<dbReference type="InterPro" id="IPR036259">
    <property type="entry name" value="MFS_trans_sf"/>
</dbReference>
<feature type="transmembrane region" description="Helical" evidence="8">
    <location>
        <begin position="397"/>
        <end position="416"/>
    </location>
</feature>
<feature type="transmembrane region" description="Helical" evidence="8">
    <location>
        <begin position="330"/>
        <end position="348"/>
    </location>
</feature>
<feature type="transmembrane region" description="Helical" evidence="8">
    <location>
        <begin position="165"/>
        <end position="184"/>
    </location>
</feature>
<dbReference type="PANTHER" id="PTHR42718:SF24">
    <property type="entry name" value="MAJOR FACILITATOR SUPERFAMILY (MFS) PROFILE DOMAIN-CONTAINING PROTEIN"/>
    <property type="match status" value="1"/>
</dbReference>
<dbReference type="Gene3D" id="1.20.1720.10">
    <property type="entry name" value="Multidrug resistance protein D"/>
    <property type="match status" value="1"/>
</dbReference>
<dbReference type="PANTHER" id="PTHR42718">
    <property type="entry name" value="MAJOR FACILITATOR SUPERFAMILY MULTIDRUG TRANSPORTER MFSC"/>
    <property type="match status" value="1"/>
</dbReference>
<evidence type="ECO:0000256" key="4">
    <source>
        <dbReference type="ARBA" id="ARBA00022692"/>
    </source>
</evidence>
<feature type="transmembrane region" description="Helical" evidence="8">
    <location>
        <begin position="12"/>
        <end position="37"/>
    </location>
</feature>
<organism evidence="10 11">
    <name type="scientific">Ornithinibacillus xuwenensis</name>
    <dbReference type="NCBI Taxonomy" id="3144668"/>
    <lineage>
        <taxon>Bacteria</taxon>
        <taxon>Bacillati</taxon>
        <taxon>Bacillota</taxon>
        <taxon>Bacilli</taxon>
        <taxon>Bacillales</taxon>
        <taxon>Bacillaceae</taxon>
        <taxon>Ornithinibacillus</taxon>
    </lineage>
</organism>
<sequence length="487" mass="53229">MQNLHFNRKTIVALLLAGSFIAILNQTLMITAIPPIMDEMGISPNTGQWLTTVFMLVNGIMIPVSAFLLERFTTRQLFITAMSIFAIGTLVAGIAPNFSTLLIGRVIQSAGAGVMLPLMQTVFLMIFPVHKRGAAMGLIGLVISFAPAIGPALSGYVTEHYSWRVLFFIILPIAIIDIIIAFFALRNVTELQRPKLDILSIILSSFGFGGLLYGFTSAGNNGWVALMTIVSLSVGVVALMAFILRQLKLKHPMLEFRVFTYSIFPLAVAIGMITFMGLIGVETLIPLYMQNMRDYTAFEAGLALLPGALITGFMSPITGRIFDKFGARKLVMIGLIIITASSFAFTRLDTSTSLTYLTIMYSVRMFGLSMVMMPIATAGLNQLPKRLIPHGAAMDNTMRQIAASVGTAILVTVMTTSEESAANRELVNPDIYGANVAFIVVALLSFIGLIIAYFIKDQKSSQEEIDKKDQEKMREKEETQQSSISNP</sequence>
<name>A0ABU9XJT8_9BACI</name>